<keyword evidence="3" id="KW-1185">Reference proteome</keyword>
<keyword evidence="1" id="KW-0812">Transmembrane</keyword>
<reference evidence="2 3" key="1">
    <citation type="submission" date="2021-03" db="EMBL/GenBank/DDBJ databases">
        <title>Antimicrobial resistance genes in bacteria isolated from Japanese honey, and their potential for conferring macrolide and lincosamide resistance in the American foulbrood pathogen Paenibacillus larvae.</title>
        <authorList>
            <person name="Okamoto M."/>
            <person name="Kumagai M."/>
            <person name="Kanamori H."/>
            <person name="Takamatsu D."/>
        </authorList>
    </citation>
    <scope>NUCLEOTIDE SEQUENCE [LARGE SCALE GENOMIC DNA]</scope>
    <source>
        <strain evidence="2 3">J21TS7</strain>
    </source>
</reference>
<sequence>MSVHSHGEERPEGGAEIFKFLGTLAVFLGAASFSWVWFKKKMKSPSVLVRKTGKCLYGVHKLLGWITLTIVTAHGLYFLITKPDDHKIFTGLSAFTILLMIAGYGFFIKRIRNKRMRVVHRYLGILWAPLLLLHAGGSAIVAIIATLAVWAVIRMLER</sequence>
<proteinExistence type="predicted"/>
<dbReference type="EMBL" id="BORU01000001">
    <property type="protein sequence ID" value="GIO54804.1"/>
    <property type="molecule type" value="Genomic_DNA"/>
</dbReference>
<comment type="caution">
    <text evidence="2">The sequence shown here is derived from an EMBL/GenBank/DDBJ whole genome shotgun (WGS) entry which is preliminary data.</text>
</comment>
<gene>
    <name evidence="2" type="ORF">J21TS7_31220</name>
</gene>
<evidence type="ECO:0000313" key="2">
    <source>
        <dbReference type="EMBL" id="GIO54804.1"/>
    </source>
</evidence>
<protein>
    <recommendedName>
        <fullName evidence="4">Ferric reductase like transmembrane component</fullName>
    </recommendedName>
</protein>
<feature type="transmembrane region" description="Helical" evidence="1">
    <location>
        <begin position="86"/>
        <end position="107"/>
    </location>
</feature>
<organism evidence="2 3">
    <name type="scientific">Paenibacillus cineris</name>
    <dbReference type="NCBI Taxonomy" id="237530"/>
    <lineage>
        <taxon>Bacteria</taxon>
        <taxon>Bacillati</taxon>
        <taxon>Bacillota</taxon>
        <taxon>Bacilli</taxon>
        <taxon>Bacillales</taxon>
        <taxon>Paenibacillaceae</taxon>
        <taxon>Paenibacillus</taxon>
    </lineage>
</organism>
<feature type="transmembrane region" description="Helical" evidence="1">
    <location>
        <begin position="128"/>
        <end position="153"/>
    </location>
</feature>
<evidence type="ECO:0000256" key="1">
    <source>
        <dbReference type="SAM" id="Phobius"/>
    </source>
</evidence>
<dbReference type="Proteomes" id="UP000676601">
    <property type="component" value="Unassembled WGS sequence"/>
</dbReference>
<keyword evidence="1" id="KW-1133">Transmembrane helix</keyword>
<accession>A0ABQ4LE18</accession>
<name>A0ABQ4LE18_9BACL</name>
<feature type="transmembrane region" description="Helical" evidence="1">
    <location>
        <begin position="59"/>
        <end position="80"/>
    </location>
</feature>
<feature type="transmembrane region" description="Helical" evidence="1">
    <location>
        <begin position="20"/>
        <end position="38"/>
    </location>
</feature>
<keyword evidence="1" id="KW-0472">Membrane</keyword>
<evidence type="ECO:0008006" key="4">
    <source>
        <dbReference type="Google" id="ProtNLM"/>
    </source>
</evidence>
<evidence type="ECO:0000313" key="3">
    <source>
        <dbReference type="Proteomes" id="UP000676601"/>
    </source>
</evidence>